<evidence type="ECO:0000313" key="2">
    <source>
        <dbReference type="Proteomes" id="UP001218579"/>
    </source>
</evidence>
<sequence length="195" mass="21864">MKFEVEIDDALIASLSPVIGKQLEADAGKRAQLAGFALQQMLGWMNGQVRHQSMTEQHTEWLTELLPVFYPGEAPSAEKIFNNFSVPYGRAAYISRVLLEKQQTEWRKKSKANLLAALKTKNAEAEKNNKGGDAFKYVPVSIDNVSYRELSVILEELYEVEAELPPPVNKSTSPGRRTLDVPSMLFPKLIAKLEN</sequence>
<comment type="caution">
    <text evidence="1">The sequence shown here is derived from an EMBL/GenBank/DDBJ whole genome shotgun (WGS) entry which is preliminary data.</text>
</comment>
<dbReference type="RefSeq" id="WP_272743492.1">
    <property type="nucleotide sequence ID" value="NZ_JAQQKV010000001.1"/>
</dbReference>
<organism evidence="1 2">
    <name type="scientific">Asticcacaulis machinosus</name>
    <dbReference type="NCBI Taxonomy" id="2984211"/>
    <lineage>
        <taxon>Bacteria</taxon>
        <taxon>Pseudomonadati</taxon>
        <taxon>Pseudomonadota</taxon>
        <taxon>Alphaproteobacteria</taxon>
        <taxon>Caulobacterales</taxon>
        <taxon>Caulobacteraceae</taxon>
        <taxon>Asticcacaulis</taxon>
    </lineage>
</organism>
<accession>A0ABT5HG00</accession>
<evidence type="ECO:0000313" key="1">
    <source>
        <dbReference type="EMBL" id="MDC7675182.1"/>
    </source>
</evidence>
<dbReference type="EMBL" id="JAQQKV010000001">
    <property type="protein sequence ID" value="MDC7675182.1"/>
    <property type="molecule type" value="Genomic_DNA"/>
</dbReference>
<gene>
    <name evidence="1" type="ORF">PQU98_03520</name>
</gene>
<dbReference type="Proteomes" id="UP001218579">
    <property type="component" value="Unassembled WGS sequence"/>
</dbReference>
<name>A0ABT5HG00_9CAUL</name>
<keyword evidence="2" id="KW-1185">Reference proteome</keyword>
<protein>
    <submittedName>
        <fullName evidence="1">Uncharacterized protein</fullName>
    </submittedName>
</protein>
<reference evidence="1 2" key="1">
    <citation type="submission" date="2023-01" db="EMBL/GenBank/DDBJ databases">
        <title>Novel species of the genus Asticcacaulis isolated from rivers.</title>
        <authorList>
            <person name="Lu H."/>
        </authorList>
    </citation>
    <scope>NUCLEOTIDE SEQUENCE [LARGE SCALE GENOMIC DNA]</scope>
    <source>
        <strain evidence="1 2">LKC15W</strain>
    </source>
</reference>
<proteinExistence type="predicted"/>